<keyword evidence="1 4" id="KW-0489">Methyltransferase</keyword>
<dbReference type="Pfam" id="PF01938">
    <property type="entry name" value="TRAM"/>
    <property type="match status" value="1"/>
</dbReference>
<protein>
    <submittedName>
        <fullName evidence="7">23S rRNA (Uracil(1939)-C(5))-methyltransferase RlmD</fullName>
        <ecNumber evidence="7">2.1.1.190</ecNumber>
    </submittedName>
</protein>
<feature type="binding site" evidence="4">
    <location>
        <position position="320"/>
    </location>
    <ligand>
        <name>S-adenosyl-L-methionine</name>
        <dbReference type="ChEBI" id="CHEBI:59789"/>
    </ligand>
</feature>
<evidence type="ECO:0000256" key="4">
    <source>
        <dbReference type="PROSITE-ProRule" id="PRU01024"/>
    </source>
</evidence>
<dbReference type="EMBL" id="JBHUMO010000013">
    <property type="protein sequence ID" value="MFD2728335.1"/>
    <property type="molecule type" value="Genomic_DNA"/>
</dbReference>
<dbReference type="Proteomes" id="UP001597427">
    <property type="component" value="Unassembled WGS sequence"/>
</dbReference>
<keyword evidence="3 4" id="KW-0949">S-adenosyl-L-methionine</keyword>
<feature type="domain" description="TRAM" evidence="6">
    <location>
        <begin position="5"/>
        <end position="63"/>
    </location>
</feature>
<gene>
    <name evidence="7" type="primary">rlmD</name>
    <name evidence="7" type="ORF">ACFSR0_02640</name>
</gene>
<evidence type="ECO:0000256" key="3">
    <source>
        <dbReference type="ARBA" id="ARBA00022691"/>
    </source>
</evidence>
<dbReference type="Gene3D" id="3.40.50.150">
    <property type="entry name" value="Vaccinia Virus protein VP39"/>
    <property type="match status" value="1"/>
</dbReference>
<dbReference type="PANTHER" id="PTHR11061">
    <property type="entry name" value="RNA M5U METHYLTRANSFERASE"/>
    <property type="match status" value="1"/>
</dbReference>
<feature type="binding site" evidence="4">
    <location>
        <position position="341"/>
    </location>
    <ligand>
        <name>S-adenosyl-L-methionine</name>
        <dbReference type="ChEBI" id="CHEBI:59789"/>
    </ligand>
</feature>
<dbReference type="SUPFAM" id="SSF53335">
    <property type="entry name" value="S-adenosyl-L-methionine-dependent methyltransferases"/>
    <property type="match status" value="1"/>
</dbReference>
<proteinExistence type="inferred from homology"/>
<feature type="active site" description="Nucleophile" evidence="4">
    <location>
        <position position="416"/>
    </location>
</feature>
<dbReference type="PROSITE" id="PS50926">
    <property type="entry name" value="TRAM"/>
    <property type="match status" value="1"/>
</dbReference>
<evidence type="ECO:0000256" key="1">
    <source>
        <dbReference type="ARBA" id="ARBA00022603"/>
    </source>
</evidence>
<dbReference type="PANTHER" id="PTHR11061:SF45">
    <property type="match status" value="1"/>
</dbReference>
<name>A0ABW5TGE4_9ENTE</name>
<dbReference type="InterPro" id="IPR029063">
    <property type="entry name" value="SAM-dependent_MTases_sf"/>
</dbReference>
<dbReference type="CDD" id="cd02440">
    <property type="entry name" value="AdoMet_MTases"/>
    <property type="match status" value="1"/>
</dbReference>
<comment type="caution">
    <text evidence="7">The sequence shown here is derived from an EMBL/GenBank/DDBJ whole genome shotgun (WGS) entry which is preliminary data.</text>
</comment>
<dbReference type="EC" id="2.1.1.190" evidence="7"/>
<feature type="binding site" evidence="4">
    <location>
        <position position="389"/>
    </location>
    <ligand>
        <name>S-adenosyl-L-methionine</name>
        <dbReference type="ChEBI" id="CHEBI:59789"/>
    </ligand>
</feature>
<dbReference type="RefSeq" id="WP_379979634.1">
    <property type="nucleotide sequence ID" value="NZ_JBHUMO010000013.1"/>
</dbReference>
<evidence type="ECO:0000259" key="6">
    <source>
        <dbReference type="PROSITE" id="PS50926"/>
    </source>
</evidence>
<sequence>MIQAGIKKGQTIQLKIKRLGINGEGIGYFRKQICFIPNALPGEEIVAQVTNVSQTFAEGIVTKIIKKSPNRITPPCQVYEACGGCQLQHLTYEKQLQFKRDLVKQALHKFKPAGYVDYDLRPTIGMDTPWHYRNKAQFQLRYSEKHHRIEAGLYRPNSHELVPIDNCLVQEPQTQKVLNTTVQLLNKYQVPIYDEKKNSGIFRTLMVRIGIKTNEVQLVFITNSTKFPAKQALIRELTTRLPNVVSIMQNIQNKKTSLVMGDTTVNLWGKDAIEEQINEVHFDLSARAFFQLNPIQTSILYQETIRAMDYDSSHKIIDAYCGVGTIGLSVASHVQSVRGMDTIPQAIEDAHKNAQRKGLSNTYYEAGTAESLIPKWINEGYQADCIVVDPPRTGLDTKLLQTLLKHPSKRLVYVSCNVSTLARDLVQLSKAYHIDYLQSVDMFPQTARCEVVTKLSKK</sequence>
<feature type="binding site" evidence="4">
    <location>
        <position position="291"/>
    </location>
    <ligand>
        <name>S-adenosyl-L-methionine</name>
        <dbReference type="ChEBI" id="CHEBI:59789"/>
    </ligand>
</feature>
<evidence type="ECO:0000313" key="7">
    <source>
        <dbReference type="EMBL" id="MFD2728335.1"/>
    </source>
</evidence>
<keyword evidence="2 4" id="KW-0808">Transferase</keyword>
<dbReference type="GO" id="GO:0032259">
    <property type="term" value="P:methylation"/>
    <property type="evidence" value="ECO:0007669"/>
    <property type="project" value="UniProtKB-KW"/>
</dbReference>
<dbReference type="Gene3D" id="2.40.50.1070">
    <property type="match status" value="1"/>
</dbReference>
<comment type="similarity">
    <text evidence="4">Belongs to the class I-like SAM-binding methyltransferase superfamily. RNA M5U methyltransferase family.</text>
</comment>
<dbReference type="InterPro" id="IPR002792">
    <property type="entry name" value="TRAM_dom"/>
</dbReference>
<dbReference type="PROSITE" id="PS51687">
    <property type="entry name" value="SAM_MT_RNA_M5U"/>
    <property type="match status" value="1"/>
</dbReference>
<accession>A0ABW5TGE4</accession>
<dbReference type="PROSITE" id="PS01230">
    <property type="entry name" value="TRMA_1"/>
    <property type="match status" value="1"/>
</dbReference>
<evidence type="ECO:0000313" key="8">
    <source>
        <dbReference type="Proteomes" id="UP001597427"/>
    </source>
</evidence>
<dbReference type="Pfam" id="PF05958">
    <property type="entry name" value="tRNA_U5-meth_tr"/>
    <property type="match status" value="1"/>
</dbReference>
<dbReference type="Gene3D" id="2.40.50.140">
    <property type="entry name" value="Nucleic acid-binding proteins"/>
    <property type="match status" value="1"/>
</dbReference>
<dbReference type="InterPro" id="IPR030390">
    <property type="entry name" value="MeTrfase_TrmA_AS"/>
</dbReference>
<dbReference type="GO" id="GO:0008168">
    <property type="term" value="F:methyltransferase activity"/>
    <property type="evidence" value="ECO:0007669"/>
    <property type="project" value="UniProtKB-KW"/>
</dbReference>
<dbReference type="SUPFAM" id="SSF50249">
    <property type="entry name" value="Nucleic acid-binding proteins"/>
    <property type="match status" value="1"/>
</dbReference>
<dbReference type="NCBIfam" id="TIGR00479">
    <property type="entry name" value="rumA"/>
    <property type="match status" value="1"/>
</dbReference>
<evidence type="ECO:0000256" key="2">
    <source>
        <dbReference type="ARBA" id="ARBA00022679"/>
    </source>
</evidence>
<feature type="active site" evidence="5">
    <location>
        <position position="416"/>
    </location>
</feature>
<evidence type="ECO:0000256" key="5">
    <source>
        <dbReference type="PROSITE-ProRule" id="PRU10015"/>
    </source>
</evidence>
<organism evidence="7 8">
    <name type="scientific">Enterococcus camelliae</name>
    <dbReference type="NCBI Taxonomy" id="453959"/>
    <lineage>
        <taxon>Bacteria</taxon>
        <taxon>Bacillati</taxon>
        <taxon>Bacillota</taxon>
        <taxon>Bacilli</taxon>
        <taxon>Lactobacillales</taxon>
        <taxon>Enterococcaceae</taxon>
        <taxon>Enterococcus</taxon>
    </lineage>
</organism>
<dbReference type="InterPro" id="IPR012340">
    <property type="entry name" value="NA-bd_OB-fold"/>
</dbReference>
<reference evidence="8" key="1">
    <citation type="journal article" date="2019" name="Int. J. Syst. Evol. Microbiol.">
        <title>The Global Catalogue of Microorganisms (GCM) 10K type strain sequencing project: providing services to taxonomists for standard genome sequencing and annotation.</title>
        <authorList>
            <consortium name="The Broad Institute Genomics Platform"/>
            <consortium name="The Broad Institute Genome Sequencing Center for Infectious Disease"/>
            <person name="Wu L."/>
            <person name="Ma J."/>
        </authorList>
    </citation>
    <scope>NUCLEOTIDE SEQUENCE [LARGE SCALE GENOMIC DNA]</scope>
    <source>
        <strain evidence="8">TISTR 932</strain>
    </source>
</reference>
<dbReference type="InterPro" id="IPR010280">
    <property type="entry name" value="U5_MeTrfase_fam"/>
</dbReference>
<keyword evidence="8" id="KW-1185">Reference proteome</keyword>